<dbReference type="Gene3D" id="3.40.50.620">
    <property type="entry name" value="HUPs"/>
    <property type="match status" value="1"/>
</dbReference>
<dbReference type="GO" id="GO:0016783">
    <property type="term" value="F:sulfurtransferase activity"/>
    <property type="evidence" value="ECO:0007669"/>
    <property type="project" value="TreeGrafter"/>
</dbReference>
<name>A0AAW1CMV1_9HEMI</name>
<dbReference type="GO" id="GO:0016779">
    <property type="term" value="F:nucleotidyltransferase activity"/>
    <property type="evidence" value="ECO:0007669"/>
    <property type="project" value="UniProtKB-UniRule"/>
</dbReference>
<reference evidence="4 5" key="1">
    <citation type="submission" date="2022-12" db="EMBL/GenBank/DDBJ databases">
        <title>Chromosome-level genome assembly of true bugs.</title>
        <authorList>
            <person name="Ma L."/>
            <person name="Li H."/>
        </authorList>
    </citation>
    <scope>NUCLEOTIDE SEQUENCE [LARGE SCALE GENOMIC DNA]</scope>
    <source>
        <strain evidence="4">Lab_2022b</strain>
    </source>
</reference>
<dbReference type="GO" id="GO:0002143">
    <property type="term" value="P:tRNA wobble position uridine thiolation"/>
    <property type="evidence" value="ECO:0007669"/>
    <property type="project" value="TreeGrafter"/>
</dbReference>
<comment type="pathway">
    <text evidence="3">tRNA modification; 5-methoxycarbonylmethyl-2-thiouridine-tRNA biosynthesis.</text>
</comment>
<evidence type="ECO:0000313" key="5">
    <source>
        <dbReference type="Proteomes" id="UP001461498"/>
    </source>
</evidence>
<dbReference type="SUPFAM" id="SSF52402">
    <property type="entry name" value="Adenine nucleotide alpha hydrolases-like"/>
    <property type="match status" value="1"/>
</dbReference>
<dbReference type="HAMAP" id="MF_03054">
    <property type="entry name" value="CTU2"/>
    <property type="match status" value="1"/>
</dbReference>
<dbReference type="PANTHER" id="PTHR20882:SF14">
    <property type="entry name" value="CYTOPLASMIC TRNA 2-THIOLATION PROTEIN 2"/>
    <property type="match status" value="1"/>
</dbReference>
<keyword evidence="5" id="KW-1185">Reference proteome</keyword>
<dbReference type="Pfam" id="PF10288">
    <property type="entry name" value="CTU2"/>
    <property type="match status" value="1"/>
</dbReference>
<dbReference type="GO" id="GO:0000049">
    <property type="term" value="F:tRNA binding"/>
    <property type="evidence" value="ECO:0007669"/>
    <property type="project" value="InterPro"/>
</dbReference>
<sequence length="448" mass="50123">MCSRSPEDLTLPKSDKSISDNCRKCSEKASVVLQAKFSYCRECFMEYFKHKFRATLGKTKIMKHGDKILVGFSGSASSLCLIDLIADSLKDGKKKKMMFEVNILFINERAAYPSNKEIKLCDLNDVNDILKSYTNFKLYSTDLGAYLVDNINLDCDNLYEDASKVNEIQEIFSNFKTLTSKEDLLIKIRNNILFKVAHKMGCQKIFVAETSDHLAVNTIANIAQGRGGQLSLDIGFCNDRSSDLLLLRPLQDCSRKEITYYNLFNHLNPTTSVSFSTKGDKYSSIQKLSEAFITDLQSTFPSTVLTVHATGSKLSSAKSDEGNSECCLCQGKIDERKLSLTADQASLISSLVSNLGPDKFDSKTLTPMKQELANISCKTSCLNNSCECINSDGIDFNINLLLASLCYGCQLILKDSKSIEQLPNNFLKQLQQNAQFNRMHEEIKTFLL</sequence>
<evidence type="ECO:0000256" key="3">
    <source>
        <dbReference type="HAMAP-Rule" id="MF_03054"/>
    </source>
</evidence>
<dbReference type="EMBL" id="JAPXFL010000011">
    <property type="protein sequence ID" value="KAK9499831.1"/>
    <property type="molecule type" value="Genomic_DNA"/>
</dbReference>
<dbReference type="Proteomes" id="UP001461498">
    <property type="component" value="Unassembled WGS sequence"/>
</dbReference>
<comment type="caution">
    <text evidence="4">The sequence shown here is derived from an EMBL/GenBank/DDBJ whole genome shotgun (WGS) entry which is preliminary data.</text>
</comment>
<evidence type="ECO:0000313" key="4">
    <source>
        <dbReference type="EMBL" id="KAK9499831.1"/>
    </source>
</evidence>
<accession>A0AAW1CMV1</accession>
<dbReference type="PANTHER" id="PTHR20882">
    <property type="entry name" value="CYTOPLASMIC TRNA 2-THIOLATION PROTEIN 2"/>
    <property type="match status" value="1"/>
</dbReference>
<gene>
    <name evidence="4" type="ORF">O3M35_002792</name>
</gene>
<evidence type="ECO:0000256" key="2">
    <source>
        <dbReference type="ARBA" id="ARBA00022694"/>
    </source>
</evidence>
<evidence type="ECO:0000256" key="1">
    <source>
        <dbReference type="ARBA" id="ARBA00022490"/>
    </source>
</evidence>
<comment type="function">
    <text evidence="3">Plays a central role in 2-thiolation of mcm(5)S(2)U at tRNA wobble positions of tRNA(Lys), tRNA(Glu) and tRNA(Gln). May act by forming a heterodimer with NCS6/CTU1 that ligates sulfur from thiocarboxylated URM1 onto the uridine of tRNAs at wobble position.</text>
</comment>
<comment type="similarity">
    <text evidence="3">Belongs to the CTU2/NCS2 family.</text>
</comment>
<organism evidence="4 5">
    <name type="scientific">Rhynocoris fuscipes</name>
    <dbReference type="NCBI Taxonomy" id="488301"/>
    <lineage>
        <taxon>Eukaryota</taxon>
        <taxon>Metazoa</taxon>
        <taxon>Ecdysozoa</taxon>
        <taxon>Arthropoda</taxon>
        <taxon>Hexapoda</taxon>
        <taxon>Insecta</taxon>
        <taxon>Pterygota</taxon>
        <taxon>Neoptera</taxon>
        <taxon>Paraneoptera</taxon>
        <taxon>Hemiptera</taxon>
        <taxon>Heteroptera</taxon>
        <taxon>Panheteroptera</taxon>
        <taxon>Cimicomorpha</taxon>
        <taxon>Reduviidae</taxon>
        <taxon>Harpactorinae</taxon>
        <taxon>Harpactorini</taxon>
        <taxon>Rhynocoris</taxon>
    </lineage>
</organism>
<dbReference type="GO" id="GO:0032447">
    <property type="term" value="P:protein urmylation"/>
    <property type="evidence" value="ECO:0007669"/>
    <property type="project" value="UniProtKB-UniRule"/>
</dbReference>
<dbReference type="GO" id="GO:0005829">
    <property type="term" value="C:cytosol"/>
    <property type="evidence" value="ECO:0007669"/>
    <property type="project" value="TreeGrafter"/>
</dbReference>
<proteinExistence type="inferred from homology"/>
<dbReference type="AlphaFoldDB" id="A0AAW1CMV1"/>
<protein>
    <recommendedName>
        <fullName evidence="3">Cytoplasmic tRNA 2-thiolation protein 2</fullName>
    </recommendedName>
</protein>
<keyword evidence="2 3" id="KW-0819">tRNA processing</keyword>
<dbReference type="InterPro" id="IPR014729">
    <property type="entry name" value="Rossmann-like_a/b/a_fold"/>
</dbReference>
<keyword evidence="1 3" id="KW-0963">Cytoplasm</keyword>
<comment type="subcellular location">
    <subcellularLocation>
        <location evidence="3">Cytoplasm</location>
    </subcellularLocation>
</comment>
<dbReference type="InterPro" id="IPR019407">
    <property type="entry name" value="CTU2"/>
</dbReference>